<evidence type="ECO:0000313" key="4">
    <source>
        <dbReference type="Proteomes" id="UP001159428"/>
    </source>
</evidence>
<keyword evidence="1" id="KW-1015">Disulfide bond</keyword>
<dbReference type="PANTHER" id="PTHR16146">
    <property type="entry name" value="INTELECTIN"/>
    <property type="match status" value="1"/>
</dbReference>
<dbReference type="SUPFAM" id="SSF56496">
    <property type="entry name" value="Fibrinogen C-terminal domain-like"/>
    <property type="match status" value="1"/>
</dbReference>
<dbReference type="InterPro" id="IPR036056">
    <property type="entry name" value="Fibrinogen-like_C"/>
</dbReference>
<dbReference type="Pfam" id="PF00147">
    <property type="entry name" value="Fibrinogen_C"/>
    <property type="match status" value="1"/>
</dbReference>
<dbReference type="SMART" id="SM00186">
    <property type="entry name" value="FBG"/>
    <property type="match status" value="1"/>
</dbReference>
<accession>A0AAU9WP14</accession>
<dbReference type="InterPro" id="IPR002181">
    <property type="entry name" value="Fibrinogen_a/b/g_C_dom"/>
</dbReference>
<evidence type="ECO:0000313" key="3">
    <source>
        <dbReference type="EMBL" id="CAH3120280.1"/>
    </source>
</evidence>
<dbReference type="AlphaFoldDB" id="A0AAU9WP14"/>
<evidence type="ECO:0000259" key="2">
    <source>
        <dbReference type="PROSITE" id="PS51406"/>
    </source>
</evidence>
<gene>
    <name evidence="3" type="ORF">PMEA_00008171</name>
</gene>
<feature type="domain" description="Fibrinogen C-terminal" evidence="2">
    <location>
        <begin position="74"/>
        <end position="135"/>
    </location>
</feature>
<evidence type="ECO:0000256" key="1">
    <source>
        <dbReference type="ARBA" id="ARBA00023157"/>
    </source>
</evidence>
<sequence length="295" mass="33942">MLKGHTFKSFPIRPGSLDCREACLADSRCQSYNVVFKGICELNNRTREARPENFVRNRERYYMKKSSKRDTLGWSRDRPAYSCKHILNSGNHKGDGEYWIDPEKSGIPFKAYCDMTTGGGGWLVVCNVVFDGSSDISATSSYREIQNYDNHSKMCLGKEAMKQFQTILSFTQLRFYCRKQNTGRTFHVVTAANSSGQAVVRYFSDLTDAMPNACGSFVRMDDDDSLLAENCHKWGEENGTYRVGKWGHSNVMQRLYNHAAFIKGRHHWLIQSSRWECDDFRGNVSIGDFWKIFVR</sequence>
<keyword evidence="4" id="KW-1185">Reference proteome</keyword>
<dbReference type="Proteomes" id="UP001159428">
    <property type="component" value="Unassembled WGS sequence"/>
</dbReference>
<proteinExistence type="predicted"/>
<name>A0AAU9WP14_9CNID</name>
<organism evidence="3 4">
    <name type="scientific">Pocillopora meandrina</name>
    <dbReference type="NCBI Taxonomy" id="46732"/>
    <lineage>
        <taxon>Eukaryota</taxon>
        <taxon>Metazoa</taxon>
        <taxon>Cnidaria</taxon>
        <taxon>Anthozoa</taxon>
        <taxon>Hexacorallia</taxon>
        <taxon>Scleractinia</taxon>
        <taxon>Astrocoeniina</taxon>
        <taxon>Pocilloporidae</taxon>
        <taxon>Pocillopora</taxon>
    </lineage>
</organism>
<dbReference type="EMBL" id="CALNXJ010000017">
    <property type="protein sequence ID" value="CAH3120280.1"/>
    <property type="molecule type" value="Genomic_DNA"/>
</dbReference>
<dbReference type="NCBIfam" id="NF040941">
    <property type="entry name" value="GGGWT_bact"/>
    <property type="match status" value="1"/>
</dbReference>
<protein>
    <recommendedName>
        <fullName evidence="2">Fibrinogen C-terminal domain-containing protein</fullName>
    </recommendedName>
</protein>
<dbReference type="PANTHER" id="PTHR16146:SF46">
    <property type="entry name" value="INTELECTIN-1A-RELATED"/>
    <property type="match status" value="1"/>
</dbReference>
<comment type="caution">
    <text evidence="3">The sequence shown here is derived from an EMBL/GenBank/DDBJ whole genome shotgun (WGS) entry which is preliminary data.</text>
</comment>
<dbReference type="GO" id="GO:0005615">
    <property type="term" value="C:extracellular space"/>
    <property type="evidence" value="ECO:0007669"/>
    <property type="project" value="TreeGrafter"/>
</dbReference>
<dbReference type="PROSITE" id="PS51406">
    <property type="entry name" value="FIBRINOGEN_C_2"/>
    <property type="match status" value="1"/>
</dbReference>
<dbReference type="GO" id="GO:0070492">
    <property type="term" value="F:oligosaccharide binding"/>
    <property type="evidence" value="ECO:0007669"/>
    <property type="project" value="TreeGrafter"/>
</dbReference>
<reference evidence="3 4" key="1">
    <citation type="submission" date="2022-05" db="EMBL/GenBank/DDBJ databases">
        <authorList>
            <consortium name="Genoscope - CEA"/>
            <person name="William W."/>
        </authorList>
    </citation>
    <scope>NUCLEOTIDE SEQUENCE [LARGE SCALE GENOMIC DNA]</scope>
</reference>
<dbReference type="Gene3D" id="2.60.120.1000">
    <property type="match status" value="1"/>
</dbReference>